<evidence type="ECO:0000313" key="2">
    <source>
        <dbReference type="EMBL" id="GCD41162.1"/>
    </source>
</evidence>
<accession>A0A401VVR2</accession>
<keyword evidence="3" id="KW-1185">Reference proteome</keyword>
<dbReference type="EMBL" id="BHZD01000001">
    <property type="protein sequence ID" value="GCD41162.1"/>
    <property type="molecule type" value="Genomic_DNA"/>
</dbReference>
<reference evidence="2 3" key="1">
    <citation type="submission" date="2018-11" db="EMBL/GenBank/DDBJ databases">
        <title>Whole genome sequence of Streptomyces paromomycinus NBRC 15454(T).</title>
        <authorList>
            <person name="Komaki H."/>
            <person name="Tamura T."/>
        </authorList>
    </citation>
    <scope>NUCLEOTIDE SEQUENCE [LARGE SCALE GENOMIC DNA]</scope>
    <source>
        <strain evidence="2 3">NBRC 15454</strain>
    </source>
</reference>
<feature type="compositionally biased region" description="Polar residues" evidence="1">
    <location>
        <begin position="305"/>
        <end position="314"/>
    </location>
</feature>
<organism evidence="2 3">
    <name type="scientific">Streptomyces paromomycinus</name>
    <name type="common">Streptomyces rimosus subsp. paromomycinus</name>
    <dbReference type="NCBI Taxonomy" id="92743"/>
    <lineage>
        <taxon>Bacteria</taxon>
        <taxon>Bacillati</taxon>
        <taxon>Actinomycetota</taxon>
        <taxon>Actinomycetes</taxon>
        <taxon>Kitasatosporales</taxon>
        <taxon>Streptomycetaceae</taxon>
        <taxon>Streptomyces</taxon>
    </lineage>
</organism>
<dbReference type="InterPro" id="IPR045652">
    <property type="entry name" value="DUF6397"/>
</dbReference>
<dbReference type="Pfam" id="PF19934">
    <property type="entry name" value="DUF6397"/>
    <property type="match status" value="1"/>
</dbReference>
<proteinExistence type="predicted"/>
<name>A0A401VVR2_STREY</name>
<feature type="compositionally biased region" description="Low complexity" evidence="1">
    <location>
        <begin position="316"/>
        <end position="332"/>
    </location>
</feature>
<evidence type="ECO:0000313" key="3">
    <source>
        <dbReference type="Proteomes" id="UP000286746"/>
    </source>
</evidence>
<sequence length="354" mass="38122">MTVMCDGRPASTVLTAEEPPIVGELLTPGRAARELGLRSGEFELAAQLGEILTLPPDPEARPGPAGPWRRRRVPVEEVRRLRAEEGFPGTLRERLRTVGAAEAAELLGIGAGRFLRLARAGCFAPVRFYVNRYGAVVWIYLATELTECAAREPELLRGDLPAVLRVMLDGGQDWRGRKWRSRRVARLMGEAADGWASAAVIAAVLPPEELASVAEDPLERSVLRRLRPTLALPGASPAAREAVERATTAEEFDEVLWYRVNLSRSLDRARHRQPAADRLRHPTRPGDTSPAGPGDAPFRIPASPTAPTGPTMRTGSAAPTAVSASATATVPAPSLPPPRPPVLAHTPRPAPRDS</sequence>
<dbReference type="Proteomes" id="UP000286746">
    <property type="component" value="Unassembled WGS sequence"/>
</dbReference>
<gene>
    <name evidence="2" type="ORF">GKJPGBOP_00815</name>
</gene>
<feature type="region of interest" description="Disordered" evidence="1">
    <location>
        <begin position="267"/>
        <end position="354"/>
    </location>
</feature>
<protein>
    <submittedName>
        <fullName evidence="2">Uncharacterized protein</fullName>
    </submittedName>
</protein>
<comment type="caution">
    <text evidence="2">The sequence shown here is derived from an EMBL/GenBank/DDBJ whole genome shotgun (WGS) entry which is preliminary data.</text>
</comment>
<dbReference type="AlphaFoldDB" id="A0A401VVR2"/>
<evidence type="ECO:0000256" key="1">
    <source>
        <dbReference type="SAM" id="MobiDB-lite"/>
    </source>
</evidence>